<dbReference type="Pfam" id="PF01208">
    <property type="entry name" value="URO-D"/>
    <property type="match status" value="1"/>
</dbReference>
<dbReference type="GO" id="GO:0006779">
    <property type="term" value="P:porphyrin-containing compound biosynthetic process"/>
    <property type="evidence" value="ECO:0007669"/>
    <property type="project" value="InterPro"/>
</dbReference>
<protein>
    <submittedName>
        <fullName evidence="2">Uroporphyrinogen decarboxylase</fullName>
        <ecNumber evidence="2">4.1.1.37</ecNumber>
    </submittedName>
</protein>
<dbReference type="PANTHER" id="PTHR47099">
    <property type="entry name" value="METHYLCOBAMIDE:COM METHYLTRANSFERASE MTBA"/>
    <property type="match status" value="1"/>
</dbReference>
<keyword evidence="5" id="KW-1185">Reference proteome</keyword>
<dbReference type="SUPFAM" id="SSF51726">
    <property type="entry name" value="UROD/MetE-like"/>
    <property type="match status" value="1"/>
</dbReference>
<dbReference type="EC" id="4.1.1.37" evidence="2"/>
<dbReference type="RefSeq" id="WP_082853472.1">
    <property type="nucleotide sequence ID" value="NZ_LITQ01000001.1"/>
</dbReference>
<reference evidence="2 4" key="1">
    <citation type="journal article" date="2015" name="Biotechnol. Bioeng.">
        <title>Genome sequence and phenotypic characterization of Caulobacter segnis.</title>
        <authorList>
            <person name="Patel S."/>
            <person name="Fletcher B."/>
            <person name="Scott D.C."/>
            <person name="Ely B."/>
        </authorList>
    </citation>
    <scope>NUCLEOTIDE SEQUENCE [LARGE SCALE GENOMIC DNA]</scope>
    <source>
        <strain evidence="2 4">PS02</strain>
    </source>
</reference>
<comment type="caution">
    <text evidence="2">The sequence shown here is derived from an EMBL/GenBank/DDBJ whole genome shotgun (WGS) entry which is preliminary data.</text>
</comment>
<feature type="domain" description="Uroporphyrinogen decarboxylase (URO-D)" evidence="1">
    <location>
        <begin position="9"/>
        <end position="345"/>
    </location>
</feature>
<evidence type="ECO:0000313" key="2">
    <source>
        <dbReference type="EMBL" id="OAA95103.1"/>
    </source>
</evidence>
<reference evidence="3 5" key="2">
    <citation type="journal article" date="2016" name="Front. Microbiol.">
        <title>Industrial Acetogenic Biocatalysts: A Comparative Metabolic and Genomic Analysis.</title>
        <authorList>
            <person name="Bengelsdorf F."/>
            <person name="Poehlein A."/>
            <person name="Sonja S."/>
            <person name="Erz C."/>
            <person name="Hummel T."/>
            <person name="Hoffmeister S."/>
            <person name="Daniel R."/>
            <person name="Durre P."/>
        </authorList>
    </citation>
    <scope>NUCLEOTIDE SEQUENCE [LARGE SCALE GENOMIC DNA]</scope>
    <source>
        <strain evidence="3 5">PTA-10522</strain>
    </source>
</reference>
<keyword evidence="2" id="KW-0456">Lyase</keyword>
<evidence type="ECO:0000259" key="1">
    <source>
        <dbReference type="Pfam" id="PF01208"/>
    </source>
</evidence>
<evidence type="ECO:0000313" key="3">
    <source>
        <dbReference type="EMBL" id="OBR97549.1"/>
    </source>
</evidence>
<dbReference type="GO" id="GO:0004853">
    <property type="term" value="F:uroporphyrinogen decarboxylase activity"/>
    <property type="evidence" value="ECO:0007669"/>
    <property type="project" value="UniProtKB-EC"/>
</dbReference>
<organism evidence="2 4">
    <name type="scientific">Clostridium coskatii</name>
    <dbReference type="NCBI Taxonomy" id="1705578"/>
    <lineage>
        <taxon>Bacteria</taxon>
        <taxon>Bacillati</taxon>
        <taxon>Bacillota</taxon>
        <taxon>Clostridia</taxon>
        <taxon>Eubacteriales</taxon>
        <taxon>Clostridiaceae</taxon>
        <taxon>Clostridium</taxon>
    </lineage>
</organism>
<evidence type="ECO:0000313" key="4">
    <source>
        <dbReference type="Proteomes" id="UP000077384"/>
    </source>
</evidence>
<dbReference type="EMBL" id="LITQ01000001">
    <property type="protein sequence ID" value="OAA95103.1"/>
    <property type="molecule type" value="Genomic_DNA"/>
</dbReference>
<dbReference type="EMBL" id="LROR01000022">
    <property type="protein sequence ID" value="OBR97549.1"/>
    <property type="molecule type" value="Genomic_DNA"/>
</dbReference>
<dbReference type="CDD" id="cd03465">
    <property type="entry name" value="URO-D_like"/>
    <property type="match status" value="1"/>
</dbReference>
<dbReference type="InterPro" id="IPR052024">
    <property type="entry name" value="Methanogen_methyltrans"/>
</dbReference>
<proteinExistence type="predicted"/>
<dbReference type="InterPro" id="IPR038071">
    <property type="entry name" value="UROD/MetE-like_sf"/>
</dbReference>
<dbReference type="Gene3D" id="3.20.20.210">
    <property type="match status" value="1"/>
</dbReference>
<dbReference type="Proteomes" id="UP000077384">
    <property type="component" value="Unassembled WGS sequence"/>
</dbReference>
<dbReference type="AlphaFoldDB" id="A0A166UNZ0"/>
<dbReference type="InterPro" id="IPR000257">
    <property type="entry name" value="Uroporphyrinogen_deCOase"/>
</dbReference>
<gene>
    <name evidence="2" type="primary">hemE_8</name>
    <name evidence="3" type="synonym">hemE_1</name>
    <name evidence="3" type="ORF">CLCOS_02640</name>
    <name evidence="2" type="ORF">WX73_01512</name>
</gene>
<accession>A0A166UNZ0</accession>
<sequence length="355" mass="39324">MKIKKDLMTPKERMQAFAKGQPIDRIPCKPNMGVTLASFIGKTTYEYYNNPEVIVELEISLFKKFRHDGVGVGISLREVAEAMGTKVTYPENGISYVEDPALNDINDLDKLSPINPYKAGKIPIRLKALKMLNDALSKEVNVGCNIPGPFTTASDLLGTEKFLKALIKYPEKVHQLLDIVTESNFKIIDIIANMGVGFSMADPLSSSSIISKKLYKEFSLPYQKKCIDRMKQKSGKNTSIHVCGKSKEIWSSLVESGIVTLSIDNIEDLEEAKKAVGDKVCLVGNVPPVDIVKYGSYEDVVRESKLCIKKAYDNPKGFVLSTGCQIPISSPIENIQALMDTVRSYGTYPIKIDLL</sequence>
<name>A0A166UNZ0_9CLOT</name>
<dbReference type="Proteomes" id="UP000093694">
    <property type="component" value="Unassembled WGS sequence"/>
</dbReference>
<dbReference type="PATRIC" id="fig|1705578.3.peg.334"/>
<evidence type="ECO:0000313" key="5">
    <source>
        <dbReference type="Proteomes" id="UP000093694"/>
    </source>
</evidence>
<dbReference type="PANTHER" id="PTHR47099:SF1">
    <property type="entry name" value="METHYLCOBAMIDE:COM METHYLTRANSFERASE MTBA"/>
    <property type="match status" value="1"/>
</dbReference>